<dbReference type="Pfam" id="PF03480">
    <property type="entry name" value="DctP"/>
    <property type="match status" value="1"/>
</dbReference>
<comment type="similarity">
    <text evidence="1">Belongs to the bacterial solute-binding protein 7 family.</text>
</comment>
<dbReference type="InterPro" id="IPR018389">
    <property type="entry name" value="DctP_fam"/>
</dbReference>
<evidence type="ECO:0000313" key="6">
    <source>
        <dbReference type="EMBL" id="MBC5734774.1"/>
    </source>
</evidence>
<accession>A0A8J6JHK3</accession>
<protein>
    <submittedName>
        <fullName evidence="6">TRAP transporter substrate-binding protein</fullName>
    </submittedName>
</protein>
<feature type="region of interest" description="Disordered" evidence="4">
    <location>
        <begin position="30"/>
        <end position="63"/>
    </location>
</feature>
<feature type="compositionally biased region" description="Low complexity" evidence="4">
    <location>
        <begin position="30"/>
        <end position="55"/>
    </location>
</feature>
<sequence>MKRTNRILALILALVMALALAACGNGAGTGNTPSTTAPETSAPETTAPETTAPSTGDKDYGDYSAENPLELKLSHFAGNDTNQLAQLAIAFERIVEEKTGGAVDVVIYGGGVLGNDRESFESVIAGTLDMAVNNTPIISNYDEIFQVLDLPYLFQDYDHINAFLASDICQQLLDSLTSTGARMLCMQAVGFRNMDMCTGPVKTPADIAGTKIRVTDSPIYRAQYEAWGANPQIIAGPEVLTALQQGTIDGCDNVHNVQYADRYYEFAKYISITEHAVHFNGLTINNALFEGLSADLQADILAAAQEAAAERTEALRVENDELLATMESEGAVVTKDVDKQSFIDAVQPLYEDFTANHSAGSYVEQIQALAG</sequence>
<feature type="signal peptide" evidence="5">
    <location>
        <begin position="1"/>
        <end position="21"/>
    </location>
</feature>
<dbReference type="Gene3D" id="3.40.190.170">
    <property type="entry name" value="Bacterial extracellular solute-binding protein, family 7"/>
    <property type="match status" value="1"/>
</dbReference>
<feature type="chain" id="PRO_5035322552" evidence="5">
    <location>
        <begin position="22"/>
        <end position="371"/>
    </location>
</feature>
<evidence type="ECO:0000256" key="1">
    <source>
        <dbReference type="ARBA" id="ARBA00009023"/>
    </source>
</evidence>
<evidence type="ECO:0000256" key="5">
    <source>
        <dbReference type="SAM" id="SignalP"/>
    </source>
</evidence>
<dbReference type="PANTHER" id="PTHR33376:SF7">
    <property type="entry name" value="C4-DICARBOXYLATE-BINDING PROTEIN DCTB"/>
    <property type="match status" value="1"/>
</dbReference>
<name>A0A8J6JHK3_9FIRM</name>
<keyword evidence="7" id="KW-1185">Reference proteome</keyword>
<keyword evidence="3 5" id="KW-0732">Signal</keyword>
<dbReference type="RefSeq" id="WP_186908600.1">
    <property type="nucleotide sequence ID" value="NZ_JACOPP010000024.1"/>
</dbReference>
<dbReference type="NCBIfam" id="NF037995">
    <property type="entry name" value="TRAP_S1"/>
    <property type="match status" value="1"/>
</dbReference>
<dbReference type="PANTHER" id="PTHR33376">
    <property type="match status" value="1"/>
</dbReference>
<dbReference type="AlphaFoldDB" id="A0A8J6JHK3"/>
<dbReference type="GO" id="GO:0030288">
    <property type="term" value="C:outer membrane-bounded periplasmic space"/>
    <property type="evidence" value="ECO:0007669"/>
    <property type="project" value="InterPro"/>
</dbReference>
<dbReference type="PROSITE" id="PS51257">
    <property type="entry name" value="PROKAR_LIPOPROTEIN"/>
    <property type="match status" value="1"/>
</dbReference>
<evidence type="ECO:0000256" key="3">
    <source>
        <dbReference type="ARBA" id="ARBA00022729"/>
    </source>
</evidence>
<proteinExistence type="inferred from homology"/>
<dbReference type="CDD" id="cd13603">
    <property type="entry name" value="PBP2_TRAP_Siap_TeaA_like"/>
    <property type="match status" value="1"/>
</dbReference>
<dbReference type="Proteomes" id="UP000661435">
    <property type="component" value="Unassembled WGS sequence"/>
</dbReference>
<comment type="caution">
    <text evidence="6">The sequence shown here is derived from an EMBL/GenBank/DDBJ whole genome shotgun (WGS) entry which is preliminary data.</text>
</comment>
<gene>
    <name evidence="6" type="ORF">H8S57_13730</name>
</gene>
<dbReference type="EMBL" id="JACOPP010000024">
    <property type="protein sequence ID" value="MBC5734774.1"/>
    <property type="molecule type" value="Genomic_DNA"/>
</dbReference>
<evidence type="ECO:0000256" key="4">
    <source>
        <dbReference type="SAM" id="MobiDB-lite"/>
    </source>
</evidence>
<dbReference type="GO" id="GO:0055085">
    <property type="term" value="P:transmembrane transport"/>
    <property type="evidence" value="ECO:0007669"/>
    <property type="project" value="InterPro"/>
</dbReference>
<evidence type="ECO:0000313" key="7">
    <source>
        <dbReference type="Proteomes" id="UP000661435"/>
    </source>
</evidence>
<evidence type="ECO:0000256" key="2">
    <source>
        <dbReference type="ARBA" id="ARBA00022448"/>
    </source>
</evidence>
<dbReference type="NCBIfam" id="TIGR00787">
    <property type="entry name" value="dctP"/>
    <property type="match status" value="1"/>
</dbReference>
<dbReference type="InterPro" id="IPR038404">
    <property type="entry name" value="TRAP_DctP_sf"/>
</dbReference>
<organism evidence="6 7">
    <name type="scientific">Lawsonibacter hominis</name>
    <dbReference type="NCBI Taxonomy" id="2763053"/>
    <lineage>
        <taxon>Bacteria</taxon>
        <taxon>Bacillati</taxon>
        <taxon>Bacillota</taxon>
        <taxon>Clostridia</taxon>
        <taxon>Eubacteriales</taxon>
        <taxon>Oscillospiraceae</taxon>
        <taxon>Lawsonibacter</taxon>
    </lineage>
</organism>
<keyword evidence="2" id="KW-0813">Transport</keyword>
<dbReference type="InterPro" id="IPR004682">
    <property type="entry name" value="TRAP_DctP"/>
</dbReference>
<reference evidence="6" key="1">
    <citation type="submission" date="2020-08" db="EMBL/GenBank/DDBJ databases">
        <title>Genome public.</title>
        <authorList>
            <person name="Liu C."/>
            <person name="Sun Q."/>
        </authorList>
    </citation>
    <scope>NUCLEOTIDE SEQUENCE</scope>
    <source>
        <strain evidence="6">NSJ-51</strain>
    </source>
</reference>